<proteinExistence type="predicted"/>
<accession>A0ACB9PYS5</accession>
<comment type="caution">
    <text evidence="1">The sequence shown here is derived from an EMBL/GenBank/DDBJ whole genome shotgun (WGS) entry which is preliminary data.</text>
</comment>
<gene>
    <name evidence="1" type="ORF">L6164_002798</name>
</gene>
<protein>
    <submittedName>
        <fullName evidence="1">Uncharacterized protein</fullName>
    </submittedName>
</protein>
<keyword evidence="2" id="KW-1185">Reference proteome</keyword>
<dbReference type="Proteomes" id="UP000828941">
    <property type="component" value="Chromosome 2"/>
</dbReference>
<evidence type="ECO:0000313" key="1">
    <source>
        <dbReference type="EMBL" id="KAI4353875.1"/>
    </source>
</evidence>
<reference evidence="1 2" key="1">
    <citation type="journal article" date="2022" name="DNA Res.">
        <title>Chromosomal-level genome assembly of the orchid tree Bauhinia variegata (Leguminosae; Cercidoideae) supports the allotetraploid origin hypothesis of Bauhinia.</title>
        <authorList>
            <person name="Zhong Y."/>
            <person name="Chen Y."/>
            <person name="Zheng D."/>
            <person name="Pang J."/>
            <person name="Liu Y."/>
            <person name="Luo S."/>
            <person name="Meng S."/>
            <person name="Qian L."/>
            <person name="Wei D."/>
            <person name="Dai S."/>
            <person name="Zhou R."/>
        </authorList>
    </citation>
    <scope>NUCLEOTIDE SEQUENCE [LARGE SCALE GENOMIC DNA]</scope>
    <source>
        <strain evidence="1">BV-YZ2020</strain>
    </source>
</reference>
<organism evidence="1 2">
    <name type="scientific">Bauhinia variegata</name>
    <name type="common">Purple orchid tree</name>
    <name type="synonym">Phanera variegata</name>
    <dbReference type="NCBI Taxonomy" id="167791"/>
    <lineage>
        <taxon>Eukaryota</taxon>
        <taxon>Viridiplantae</taxon>
        <taxon>Streptophyta</taxon>
        <taxon>Embryophyta</taxon>
        <taxon>Tracheophyta</taxon>
        <taxon>Spermatophyta</taxon>
        <taxon>Magnoliopsida</taxon>
        <taxon>eudicotyledons</taxon>
        <taxon>Gunneridae</taxon>
        <taxon>Pentapetalae</taxon>
        <taxon>rosids</taxon>
        <taxon>fabids</taxon>
        <taxon>Fabales</taxon>
        <taxon>Fabaceae</taxon>
        <taxon>Cercidoideae</taxon>
        <taxon>Cercideae</taxon>
        <taxon>Bauhiniinae</taxon>
        <taxon>Bauhinia</taxon>
    </lineage>
</organism>
<evidence type="ECO:0000313" key="2">
    <source>
        <dbReference type="Proteomes" id="UP000828941"/>
    </source>
</evidence>
<name>A0ACB9PYS5_BAUVA</name>
<dbReference type="EMBL" id="CM039427">
    <property type="protein sequence ID" value="KAI4353875.1"/>
    <property type="molecule type" value="Genomic_DNA"/>
</dbReference>
<sequence length="290" mass="31764">MLAAECSHKFHFVNASASPLPLHQFLAAHHYEPSSLPALLSLGAYPDITADILQLLQSPSLIVTNSIGIDHIDLLECRCRGVQVANAGTVFSEDVLHVAVGLLIDVTRKQSLLITDLNYVVDQRYVLGSGQVYYRPEFVWSGSGSNQVECLELQSTQKKTAEPKRGPQSSLSEVGTAASCLRLVEMARWNRTTGASVKWIKALVALKKPDKSESSEKDEDSILTGCLTYLGEWPSKTVGGRSGSGEIGDGVEAQGRLIPTLSDLQRNRSDDLHVLALVRRCIIKQYSWLY</sequence>